<comment type="caution">
    <text evidence="2">The sequence shown here is derived from an EMBL/GenBank/DDBJ whole genome shotgun (WGS) entry which is preliminary data.</text>
</comment>
<name>A0A840YQX1_9SPHN</name>
<dbReference type="EMBL" id="JACIJF010000007">
    <property type="protein sequence ID" value="MBB5711452.1"/>
    <property type="molecule type" value="Genomic_DNA"/>
</dbReference>
<keyword evidence="3" id="KW-1185">Reference proteome</keyword>
<gene>
    <name evidence="2" type="ORF">FHT02_002696</name>
</gene>
<evidence type="ECO:0000313" key="2">
    <source>
        <dbReference type="EMBL" id="MBB5711452.1"/>
    </source>
</evidence>
<dbReference type="Proteomes" id="UP000527143">
    <property type="component" value="Unassembled WGS sequence"/>
</dbReference>
<sequence>MERLEARARARGERAAADAASRLGEDVREAFPELTVDVEPEPVVVRGAGLGRRMLAEPGLRWLGGLLR</sequence>
<reference evidence="2 3" key="1">
    <citation type="submission" date="2020-08" db="EMBL/GenBank/DDBJ databases">
        <title>Genomic Encyclopedia of Type Strains, Phase IV (KMG-IV): sequencing the most valuable type-strain genomes for metagenomic binning, comparative biology and taxonomic classification.</title>
        <authorList>
            <person name="Goeker M."/>
        </authorList>
    </citation>
    <scope>NUCLEOTIDE SEQUENCE [LARGE SCALE GENOMIC DNA]</scope>
    <source>
        <strain evidence="2 3">DSM 26736</strain>
    </source>
</reference>
<feature type="compositionally biased region" description="Basic and acidic residues" evidence="1">
    <location>
        <begin position="1"/>
        <end position="16"/>
    </location>
</feature>
<proteinExistence type="predicted"/>
<organism evidence="2 3">
    <name type="scientific">Sphingomonas xinjiangensis</name>
    <dbReference type="NCBI Taxonomy" id="643568"/>
    <lineage>
        <taxon>Bacteria</taxon>
        <taxon>Pseudomonadati</taxon>
        <taxon>Pseudomonadota</taxon>
        <taxon>Alphaproteobacteria</taxon>
        <taxon>Sphingomonadales</taxon>
        <taxon>Sphingomonadaceae</taxon>
        <taxon>Sphingomonas</taxon>
    </lineage>
</organism>
<accession>A0A840YQX1</accession>
<evidence type="ECO:0000256" key="1">
    <source>
        <dbReference type="SAM" id="MobiDB-lite"/>
    </source>
</evidence>
<protein>
    <submittedName>
        <fullName evidence="2">Uncharacterized protein</fullName>
    </submittedName>
</protein>
<feature type="region of interest" description="Disordered" evidence="1">
    <location>
        <begin position="1"/>
        <end position="22"/>
    </location>
</feature>
<evidence type="ECO:0000313" key="3">
    <source>
        <dbReference type="Proteomes" id="UP000527143"/>
    </source>
</evidence>
<dbReference type="RefSeq" id="WP_184088257.1">
    <property type="nucleotide sequence ID" value="NZ_JACIJF010000007.1"/>
</dbReference>
<dbReference type="AlphaFoldDB" id="A0A840YQX1"/>